<evidence type="ECO:0000256" key="1">
    <source>
        <dbReference type="PROSITE-ProRule" id="PRU00339"/>
    </source>
</evidence>
<dbReference type="InterPro" id="IPR052943">
    <property type="entry name" value="TMTC_O-mannosyl-trnsfr"/>
</dbReference>
<dbReference type="InterPro" id="IPR011990">
    <property type="entry name" value="TPR-like_helical_dom_sf"/>
</dbReference>
<dbReference type="AlphaFoldDB" id="C0N913"/>
<dbReference type="PROSITE" id="PS50293">
    <property type="entry name" value="TPR_REGION"/>
    <property type="match status" value="4"/>
</dbReference>
<dbReference type="EMBL" id="GG657906">
    <property type="protein sequence ID" value="EEF78738.1"/>
    <property type="molecule type" value="Genomic_DNA"/>
</dbReference>
<organism evidence="2 3">
    <name type="scientific">Methylophaga thiooxydans DMS010</name>
    <dbReference type="NCBI Taxonomy" id="637616"/>
    <lineage>
        <taxon>Bacteria</taxon>
        <taxon>Pseudomonadati</taxon>
        <taxon>Pseudomonadota</taxon>
        <taxon>Gammaproteobacteria</taxon>
        <taxon>Thiotrichales</taxon>
        <taxon>Piscirickettsiaceae</taxon>
        <taxon>Methylophaga</taxon>
    </lineage>
</organism>
<dbReference type="Pfam" id="PF13759">
    <property type="entry name" value="2OG-FeII_Oxy_5"/>
    <property type="match status" value="1"/>
</dbReference>
<dbReference type="InterPro" id="IPR019734">
    <property type="entry name" value="TPR_rpt"/>
</dbReference>
<feature type="repeat" description="TPR" evidence="1">
    <location>
        <begin position="214"/>
        <end position="247"/>
    </location>
</feature>
<reference evidence="2 3" key="1">
    <citation type="journal article" date="2011" name="J. Bacteriol.">
        <title>Draft genome sequence of the chemolithoheterotrophic, halophilic methylotroph Methylophaga thiooxydans DMS010.</title>
        <authorList>
            <person name="Boden R."/>
            <person name="Ferriera S."/>
            <person name="Johnson J."/>
            <person name="Kelly D.P."/>
            <person name="Murrell J.C."/>
            <person name="Schafer H."/>
        </authorList>
    </citation>
    <scope>NUCLEOTIDE SEQUENCE [LARGE SCALE GENOMIC DNA]</scope>
    <source>
        <strain evidence="2 3">DMS010</strain>
    </source>
</reference>
<dbReference type="SMART" id="SM00028">
    <property type="entry name" value="TPR"/>
    <property type="match status" value="7"/>
</dbReference>
<dbReference type="InterPro" id="IPR012668">
    <property type="entry name" value="CHP02466"/>
</dbReference>
<dbReference type="HOGENOM" id="CLU_029701_0_0_6"/>
<dbReference type="PANTHER" id="PTHR44809:SF1">
    <property type="entry name" value="PROTEIN O-MANNOSYL-TRANSFERASE TMTC1"/>
    <property type="match status" value="1"/>
</dbReference>
<keyword evidence="3" id="KW-1185">Reference proteome</keyword>
<sequence>MKKNAQLRQPTQAEIQPVLNALNTGQLGVAESTAKKMLKQFPNAFVLHNLYGNALAGQNKFKDAVDAFRKALKIDPNVAELHFNVGILLTNLNRTEEAINSYRKAVSLKSSLVDAHYNLGAAYQSQQQFEKAGKSYQKAVELQPGFYEAMANLGVVLQEQGRLEEAVEAYNKALAVQQDAQTFFNLGTALKNQGKLGDAIDAYNQALVINPDYAEVHSNIGEVLRDQGRYDESVKAYKQALTLDPDLPLANYSLAVYLYDSGDLQGGLEHFQRSQYADWQERSLYCLYKTQQFDAFKQGLDELKRSKDNSPFLATLAGHYAENFNTENDYNFCKNPLDFVFHTAIPELKGDSELLKQLLQDIETCDAEEKSQGRLFNGVQSAGNLFKRSEPSFRQLAGLVADAIERYRQTFSDENCQFVKAFPKNTEFASSWYVRMHTGGHLTSHIHEEGWVSGSLYLSLPTNKQHEHEGSIELSTHGDDYPQKHDCFPTKTIAPEVGDLVMFPSSVFHRTIPFSSDDERICIAFDLKPVVN</sequence>
<protein>
    <submittedName>
        <fullName evidence="2">Uncharacterized protein</fullName>
    </submittedName>
</protein>
<evidence type="ECO:0000313" key="2">
    <source>
        <dbReference type="EMBL" id="EEF78738.1"/>
    </source>
</evidence>
<dbReference type="Gene3D" id="2.60.120.620">
    <property type="entry name" value="q2cbj1_9rhob like domain"/>
    <property type="match status" value="1"/>
</dbReference>
<dbReference type="Gene3D" id="1.25.40.10">
    <property type="entry name" value="Tetratricopeptide repeat domain"/>
    <property type="match status" value="3"/>
</dbReference>
<feature type="repeat" description="TPR" evidence="1">
    <location>
        <begin position="113"/>
        <end position="146"/>
    </location>
</feature>
<dbReference type="PANTHER" id="PTHR44809">
    <property type="match status" value="1"/>
</dbReference>
<dbReference type="Pfam" id="PF13424">
    <property type="entry name" value="TPR_12"/>
    <property type="match status" value="1"/>
</dbReference>
<name>C0N913_9GAMM</name>
<proteinExistence type="predicted"/>
<dbReference type="Proteomes" id="UP000004679">
    <property type="component" value="Unassembled WGS sequence"/>
</dbReference>
<accession>C0N913</accession>
<feature type="repeat" description="TPR" evidence="1">
    <location>
        <begin position="79"/>
        <end position="112"/>
    </location>
</feature>
<dbReference type="RefSeq" id="WP_008292282.1">
    <property type="nucleotide sequence ID" value="NZ_GG657906.1"/>
</dbReference>
<evidence type="ECO:0000313" key="3">
    <source>
        <dbReference type="Proteomes" id="UP000004679"/>
    </source>
</evidence>
<dbReference type="SUPFAM" id="SSF48439">
    <property type="entry name" value="Protein prenylyltransferase"/>
    <property type="match status" value="1"/>
</dbReference>
<dbReference type="OrthoDB" id="549777at2"/>
<gene>
    <name evidence="2" type="ORF">MDMS009_2911</name>
</gene>
<keyword evidence="1" id="KW-0802">TPR repeat</keyword>
<feature type="repeat" description="TPR" evidence="1">
    <location>
        <begin position="180"/>
        <end position="213"/>
    </location>
</feature>
<feature type="repeat" description="TPR" evidence="1">
    <location>
        <begin position="45"/>
        <end position="78"/>
    </location>
</feature>
<dbReference type="PROSITE" id="PS50005">
    <property type="entry name" value="TPR"/>
    <property type="match status" value="5"/>
</dbReference>
<dbReference type="Pfam" id="PF13414">
    <property type="entry name" value="TPR_11"/>
    <property type="match status" value="3"/>
</dbReference>